<reference evidence="1" key="2">
    <citation type="journal article" date="2015" name="Fish Shellfish Immunol.">
        <title>Early steps in the European eel (Anguilla anguilla)-Vibrio vulnificus interaction in the gills: Role of the RtxA13 toxin.</title>
        <authorList>
            <person name="Callol A."/>
            <person name="Pajuelo D."/>
            <person name="Ebbesson L."/>
            <person name="Teles M."/>
            <person name="MacKenzie S."/>
            <person name="Amaro C."/>
        </authorList>
    </citation>
    <scope>NUCLEOTIDE SEQUENCE</scope>
</reference>
<protein>
    <submittedName>
        <fullName evidence="1">Uncharacterized protein</fullName>
    </submittedName>
</protein>
<sequence length="36" mass="4500">MYLNTCLKYFKYIYTLNTLYLIYLNNFHGKPNFFPK</sequence>
<organism evidence="1">
    <name type="scientific">Anguilla anguilla</name>
    <name type="common">European freshwater eel</name>
    <name type="synonym">Muraena anguilla</name>
    <dbReference type="NCBI Taxonomy" id="7936"/>
    <lineage>
        <taxon>Eukaryota</taxon>
        <taxon>Metazoa</taxon>
        <taxon>Chordata</taxon>
        <taxon>Craniata</taxon>
        <taxon>Vertebrata</taxon>
        <taxon>Euteleostomi</taxon>
        <taxon>Actinopterygii</taxon>
        <taxon>Neopterygii</taxon>
        <taxon>Teleostei</taxon>
        <taxon>Anguilliformes</taxon>
        <taxon>Anguillidae</taxon>
        <taxon>Anguilla</taxon>
    </lineage>
</organism>
<dbReference type="AlphaFoldDB" id="A0A0E9Q0I0"/>
<proteinExistence type="predicted"/>
<dbReference type="EMBL" id="GBXM01098191">
    <property type="protein sequence ID" value="JAH10386.1"/>
    <property type="molecule type" value="Transcribed_RNA"/>
</dbReference>
<name>A0A0E9Q0I0_ANGAN</name>
<evidence type="ECO:0000313" key="1">
    <source>
        <dbReference type="EMBL" id="JAH10386.1"/>
    </source>
</evidence>
<accession>A0A0E9Q0I0</accession>
<reference evidence="1" key="1">
    <citation type="submission" date="2014-11" db="EMBL/GenBank/DDBJ databases">
        <authorList>
            <person name="Amaro Gonzalez C."/>
        </authorList>
    </citation>
    <scope>NUCLEOTIDE SEQUENCE</scope>
</reference>